<evidence type="ECO:0000256" key="3">
    <source>
        <dbReference type="ARBA" id="ARBA00022475"/>
    </source>
</evidence>
<protein>
    <recommendedName>
        <fullName evidence="11">Sec-independent protein translocase protein TatA</fullName>
    </recommendedName>
</protein>
<accession>A0A381XLF2</accession>
<dbReference type="PANTHER" id="PTHR42982">
    <property type="entry name" value="SEC-INDEPENDENT PROTEIN TRANSLOCASE PROTEIN TATA"/>
    <property type="match status" value="1"/>
</dbReference>
<dbReference type="GO" id="GO:0005886">
    <property type="term" value="C:plasma membrane"/>
    <property type="evidence" value="ECO:0007669"/>
    <property type="project" value="UniProtKB-SubCell"/>
</dbReference>
<dbReference type="InterPro" id="IPR006312">
    <property type="entry name" value="TatA/E"/>
</dbReference>
<name>A0A381XLF2_9ZZZZ</name>
<evidence type="ECO:0000256" key="7">
    <source>
        <dbReference type="ARBA" id="ARBA00023010"/>
    </source>
</evidence>
<evidence type="ECO:0000256" key="9">
    <source>
        <dbReference type="SAM" id="Phobius"/>
    </source>
</evidence>
<dbReference type="HAMAP" id="MF_00236">
    <property type="entry name" value="TatA_E"/>
    <property type="match status" value="1"/>
</dbReference>
<dbReference type="PANTHER" id="PTHR42982:SF1">
    <property type="entry name" value="SEC-INDEPENDENT PROTEIN TRANSLOCASE PROTEIN TATA"/>
    <property type="match status" value="1"/>
</dbReference>
<evidence type="ECO:0000256" key="5">
    <source>
        <dbReference type="ARBA" id="ARBA00022927"/>
    </source>
</evidence>
<keyword evidence="6 9" id="KW-1133">Transmembrane helix</keyword>
<reference evidence="10" key="1">
    <citation type="submission" date="2018-05" db="EMBL/GenBank/DDBJ databases">
        <authorList>
            <person name="Lanie J.A."/>
            <person name="Ng W.-L."/>
            <person name="Kazmierczak K.M."/>
            <person name="Andrzejewski T.M."/>
            <person name="Davidsen T.M."/>
            <person name="Wayne K.J."/>
            <person name="Tettelin H."/>
            <person name="Glass J.I."/>
            <person name="Rusch D."/>
            <person name="Podicherti R."/>
            <person name="Tsui H.-C.T."/>
            <person name="Winkler M.E."/>
        </authorList>
    </citation>
    <scope>NUCLEOTIDE SEQUENCE</scope>
</reference>
<dbReference type="AlphaFoldDB" id="A0A381XLF2"/>
<evidence type="ECO:0000256" key="8">
    <source>
        <dbReference type="ARBA" id="ARBA00023136"/>
    </source>
</evidence>
<sequence length="68" mass="7413">MILSVLPLAIGWPQIVIILIVAVIIFGPIGIGKKLGNLIKGTGKGVKEFKKALNEDDKENEKKEESKE</sequence>
<organism evidence="10">
    <name type="scientific">marine metagenome</name>
    <dbReference type="NCBI Taxonomy" id="408172"/>
    <lineage>
        <taxon>unclassified sequences</taxon>
        <taxon>metagenomes</taxon>
        <taxon>ecological metagenomes</taxon>
    </lineage>
</organism>
<dbReference type="EMBL" id="UINC01015556">
    <property type="protein sequence ID" value="SVA65420.1"/>
    <property type="molecule type" value="Genomic_DNA"/>
</dbReference>
<evidence type="ECO:0000256" key="1">
    <source>
        <dbReference type="ARBA" id="ARBA00004162"/>
    </source>
</evidence>
<dbReference type="GO" id="GO:0043953">
    <property type="term" value="P:protein transport by the Tat complex"/>
    <property type="evidence" value="ECO:0007669"/>
    <property type="project" value="InterPro"/>
</dbReference>
<dbReference type="Pfam" id="PF02416">
    <property type="entry name" value="TatA_B_E"/>
    <property type="match status" value="1"/>
</dbReference>
<proteinExistence type="inferred from homology"/>
<keyword evidence="7" id="KW-0811">Translocation</keyword>
<keyword evidence="4 9" id="KW-0812">Transmembrane</keyword>
<keyword evidence="3" id="KW-1003">Cell membrane</keyword>
<evidence type="ECO:0008006" key="11">
    <source>
        <dbReference type="Google" id="ProtNLM"/>
    </source>
</evidence>
<keyword evidence="2" id="KW-0813">Transport</keyword>
<keyword evidence="5" id="KW-0653">Protein transport</keyword>
<comment type="subcellular location">
    <subcellularLocation>
        <location evidence="1">Cell membrane</location>
        <topology evidence="1">Single-pass membrane protein</topology>
    </subcellularLocation>
</comment>
<dbReference type="InterPro" id="IPR003369">
    <property type="entry name" value="TatA/B/E"/>
</dbReference>
<evidence type="ECO:0000256" key="2">
    <source>
        <dbReference type="ARBA" id="ARBA00022448"/>
    </source>
</evidence>
<keyword evidence="8 9" id="KW-0472">Membrane</keyword>
<evidence type="ECO:0000313" key="10">
    <source>
        <dbReference type="EMBL" id="SVA65420.1"/>
    </source>
</evidence>
<evidence type="ECO:0000256" key="6">
    <source>
        <dbReference type="ARBA" id="ARBA00022989"/>
    </source>
</evidence>
<evidence type="ECO:0000256" key="4">
    <source>
        <dbReference type="ARBA" id="ARBA00022692"/>
    </source>
</evidence>
<dbReference type="Gene3D" id="1.20.5.3310">
    <property type="match status" value="1"/>
</dbReference>
<feature type="transmembrane region" description="Helical" evidence="9">
    <location>
        <begin position="12"/>
        <end position="31"/>
    </location>
</feature>
<gene>
    <name evidence="10" type="ORF">METZ01_LOCUS118274</name>
</gene>